<dbReference type="AlphaFoldDB" id="A0A1C3EBP9"/>
<dbReference type="GO" id="GO:0016747">
    <property type="term" value="F:acyltransferase activity, transferring groups other than amino-acyl groups"/>
    <property type="evidence" value="ECO:0007669"/>
    <property type="project" value="InterPro"/>
</dbReference>
<proteinExistence type="predicted"/>
<dbReference type="EMBL" id="LYBM01000050">
    <property type="protein sequence ID" value="ODA30659.1"/>
    <property type="molecule type" value="Genomic_DNA"/>
</dbReference>
<dbReference type="RefSeq" id="WP_068905097.1">
    <property type="nucleotide sequence ID" value="NZ_LYBM01000050.1"/>
</dbReference>
<evidence type="ECO:0000259" key="3">
    <source>
        <dbReference type="PROSITE" id="PS51186"/>
    </source>
</evidence>
<dbReference type="InterPro" id="IPR050832">
    <property type="entry name" value="Bact_Acetyltransf"/>
</dbReference>
<keyword evidence="2" id="KW-0012">Acyltransferase</keyword>
<organism evidence="4 5">
    <name type="scientific">Veronia pacifica</name>
    <dbReference type="NCBI Taxonomy" id="1080227"/>
    <lineage>
        <taxon>Bacteria</taxon>
        <taxon>Pseudomonadati</taxon>
        <taxon>Pseudomonadota</taxon>
        <taxon>Gammaproteobacteria</taxon>
        <taxon>Vibrionales</taxon>
        <taxon>Vibrionaceae</taxon>
        <taxon>Veronia</taxon>
    </lineage>
</organism>
<accession>A0A1C3EBP9</accession>
<dbReference type="PROSITE" id="PS51186">
    <property type="entry name" value="GNAT"/>
    <property type="match status" value="1"/>
</dbReference>
<dbReference type="InterPro" id="IPR016181">
    <property type="entry name" value="Acyl_CoA_acyltransferase"/>
</dbReference>
<dbReference type="Pfam" id="PF00583">
    <property type="entry name" value="Acetyltransf_1"/>
    <property type="match status" value="1"/>
</dbReference>
<keyword evidence="5" id="KW-1185">Reference proteome</keyword>
<dbReference type="Proteomes" id="UP000094936">
    <property type="component" value="Unassembled WGS sequence"/>
</dbReference>
<dbReference type="PANTHER" id="PTHR43877:SF2">
    <property type="entry name" value="AMINOALKYLPHOSPHONATE N-ACETYLTRANSFERASE-RELATED"/>
    <property type="match status" value="1"/>
</dbReference>
<dbReference type="STRING" id="1080227.A8L45_19815"/>
<evidence type="ECO:0000256" key="1">
    <source>
        <dbReference type="ARBA" id="ARBA00022679"/>
    </source>
</evidence>
<dbReference type="InterPro" id="IPR000182">
    <property type="entry name" value="GNAT_dom"/>
</dbReference>
<comment type="caution">
    <text evidence="4">The sequence shown here is derived from an EMBL/GenBank/DDBJ whole genome shotgun (WGS) entry which is preliminary data.</text>
</comment>
<gene>
    <name evidence="4" type="ORF">A8L45_19815</name>
</gene>
<reference evidence="4 5" key="1">
    <citation type="submission" date="2016-05" db="EMBL/GenBank/DDBJ databases">
        <title>Genomic Taxonomy of the Vibrionaceae.</title>
        <authorList>
            <person name="Gomez-Gil B."/>
            <person name="Enciso-Ibarra J."/>
        </authorList>
    </citation>
    <scope>NUCLEOTIDE SEQUENCE [LARGE SCALE GENOMIC DNA]</scope>
    <source>
        <strain evidence="4 5">CAIM 1920</strain>
    </source>
</reference>
<evidence type="ECO:0000313" key="4">
    <source>
        <dbReference type="EMBL" id="ODA30659.1"/>
    </source>
</evidence>
<feature type="domain" description="N-acetyltransferase" evidence="3">
    <location>
        <begin position="1"/>
        <end position="161"/>
    </location>
</feature>
<dbReference type="CDD" id="cd04301">
    <property type="entry name" value="NAT_SF"/>
    <property type="match status" value="1"/>
</dbReference>
<evidence type="ECO:0000256" key="2">
    <source>
        <dbReference type="ARBA" id="ARBA00023315"/>
    </source>
</evidence>
<dbReference type="Gene3D" id="3.40.630.30">
    <property type="match status" value="1"/>
</dbReference>
<dbReference type="SUPFAM" id="SSF55729">
    <property type="entry name" value="Acyl-CoA N-acyltransferases (Nat)"/>
    <property type="match status" value="1"/>
</dbReference>
<dbReference type="PANTHER" id="PTHR43877">
    <property type="entry name" value="AMINOALKYLPHOSPHONATE N-ACETYLTRANSFERASE-RELATED-RELATED"/>
    <property type="match status" value="1"/>
</dbReference>
<protein>
    <recommendedName>
        <fullName evidence="3">N-acetyltransferase domain-containing protein</fullName>
    </recommendedName>
</protein>
<name>A0A1C3EBP9_9GAMM</name>
<evidence type="ECO:0000313" key="5">
    <source>
        <dbReference type="Proteomes" id="UP000094936"/>
    </source>
</evidence>
<sequence length="162" mass="18006">MKIREIEEDNWRGVLEIQDEAYHEVGPEELDVLRSKQSTSPETCFVCVSDQGDTLGYLLAHPWNGSEPPKLFEPLLDTEKSDSLYLHDMAVSPHSMGQGIGRAMMAKLIEVAELKGVKRITLVAIQGADSFWSLQGFKMISGENICSSYGDNAVLMEKIIMA</sequence>
<keyword evidence="1" id="KW-0808">Transferase</keyword>